<comment type="caution">
    <text evidence="1">The sequence shown here is derived from an EMBL/GenBank/DDBJ whole genome shotgun (WGS) entry which is preliminary data.</text>
</comment>
<keyword evidence="2" id="KW-1185">Reference proteome</keyword>
<dbReference type="Proteomes" id="UP001164539">
    <property type="component" value="Chromosome 3"/>
</dbReference>
<protein>
    <submittedName>
        <fullName evidence="1">FHA domain-containing protein</fullName>
    </submittedName>
</protein>
<gene>
    <name evidence="1" type="ORF">OWV82_006091</name>
</gene>
<name>A0ACC1YIZ9_MELAZ</name>
<evidence type="ECO:0000313" key="1">
    <source>
        <dbReference type="EMBL" id="KAJ4722625.1"/>
    </source>
</evidence>
<reference evidence="1 2" key="1">
    <citation type="journal article" date="2023" name="Science">
        <title>Complex scaffold remodeling in plant triterpene biosynthesis.</title>
        <authorList>
            <person name="De La Pena R."/>
            <person name="Hodgson H."/>
            <person name="Liu J.C."/>
            <person name="Stephenson M.J."/>
            <person name="Martin A.C."/>
            <person name="Owen C."/>
            <person name="Harkess A."/>
            <person name="Leebens-Mack J."/>
            <person name="Jimenez L.E."/>
            <person name="Osbourn A."/>
            <person name="Sattely E.S."/>
        </authorList>
    </citation>
    <scope>NUCLEOTIDE SEQUENCE [LARGE SCALE GENOMIC DNA]</scope>
    <source>
        <strain evidence="2">cv. JPN11</strain>
        <tissue evidence="1">Leaf</tissue>
    </source>
</reference>
<dbReference type="EMBL" id="CM051396">
    <property type="protein sequence ID" value="KAJ4722625.1"/>
    <property type="molecule type" value="Genomic_DNA"/>
</dbReference>
<organism evidence="1 2">
    <name type="scientific">Melia azedarach</name>
    <name type="common">Chinaberry tree</name>
    <dbReference type="NCBI Taxonomy" id="155640"/>
    <lineage>
        <taxon>Eukaryota</taxon>
        <taxon>Viridiplantae</taxon>
        <taxon>Streptophyta</taxon>
        <taxon>Embryophyta</taxon>
        <taxon>Tracheophyta</taxon>
        <taxon>Spermatophyta</taxon>
        <taxon>Magnoliopsida</taxon>
        <taxon>eudicotyledons</taxon>
        <taxon>Gunneridae</taxon>
        <taxon>Pentapetalae</taxon>
        <taxon>rosids</taxon>
        <taxon>malvids</taxon>
        <taxon>Sapindales</taxon>
        <taxon>Meliaceae</taxon>
        <taxon>Melia</taxon>
    </lineage>
</organism>
<evidence type="ECO:0000313" key="2">
    <source>
        <dbReference type="Proteomes" id="UP001164539"/>
    </source>
</evidence>
<sequence>MEPPGLKLVIVQGPRSGETLEFKPGSTIRIGRIVRGNNLTVKDAGISSKHLIIELESGKWTVQDLDSSNGTTLNSMKLLPNTPVDLHEDDTIKLGEYTSILVKFIMDSQDESVVKPRRNPRRQANVTATATASVRVTRSRKNAECVEDSGIDREALENQSKITKKCRGRRKNVKEMPQQSSEVQMEGEKYLEPGKEQPENCEIHIEGKENLKPGGVPSKDCEVQTDGKENSVSVEMPKERCEIEIDGKENLRSEKVANAGDTEDKVESGVQDKAANLERMTLGEWFDYMEIYLPQQIIEATEEMIEGMRRKAERVHEYMREQKNGKGRL</sequence>
<proteinExistence type="predicted"/>
<accession>A0ACC1YIZ9</accession>